<dbReference type="GO" id="GO:0016020">
    <property type="term" value="C:membrane"/>
    <property type="evidence" value="ECO:0007669"/>
    <property type="project" value="UniProtKB-SubCell"/>
</dbReference>
<reference evidence="9" key="1">
    <citation type="journal article" date="2023" name="G3 (Bethesda)">
        <title>A reference genome for the long-term kleptoplast-retaining sea slug Elysia crispata morphotype clarki.</title>
        <authorList>
            <person name="Eastman K.E."/>
            <person name="Pendleton A.L."/>
            <person name="Shaikh M.A."/>
            <person name="Suttiyut T."/>
            <person name="Ogas R."/>
            <person name="Tomko P."/>
            <person name="Gavelis G."/>
            <person name="Widhalm J.R."/>
            <person name="Wisecaver J.H."/>
        </authorList>
    </citation>
    <scope>NUCLEOTIDE SEQUENCE</scope>
    <source>
        <strain evidence="9">ECLA1</strain>
    </source>
</reference>
<evidence type="ECO:0000256" key="4">
    <source>
        <dbReference type="ARBA" id="ARBA00023136"/>
    </source>
</evidence>
<dbReference type="InterPro" id="IPR018000">
    <property type="entry name" value="Neurotransmitter_ion_chnl_CS"/>
</dbReference>
<dbReference type="InterPro" id="IPR006201">
    <property type="entry name" value="Neur_channel"/>
</dbReference>
<comment type="subcellular location">
    <subcellularLocation>
        <location evidence="1">Membrane</location>
        <topology evidence="1">Multi-pass membrane protein</topology>
    </subcellularLocation>
</comment>
<keyword evidence="2 5" id="KW-0812">Transmembrane</keyword>
<dbReference type="InterPro" id="IPR036719">
    <property type="entry name" value="Neuro-gated_channel_TM_sf"/>
</dbReference>
<feature type="region of interest" description="Disordered" evidence="6">
    <location>
        <begin position="556"/>
        <end position="575"/>
    </location>
</feature>
<feature type="transmembrane region" description="Helical" evidence="5">
    <location>
        <begin position="614"/>
        <end position="636"/>
    </location>
</feature>
<feature type="domain" description="Neurotransmitter-gated ion-channel transmembrane" evidence="8">
    <location>
        <begin position="406"/>
        <end position="627"/>
    </location>
</feature>
<keyword evidence="5" id="KW-0406">Ion transport</keyword>
<evidence type="ECO:0000313" key="9">
    <source>
        <dbReference type="EMBL" id="KAK3775001.1"/>
    </source>
</evidence>
<organism evidence="9 10">
    <name type="scientific">Elysia crispata</name>
    <name type="common">lettuce slug</name>
    <dbReference type="NCBI Taxonomy" id="231223"/>
    <lineage>
        <taxon>Eukaryota</taxon>
        <taxon>Metazoa</taxon>
        <taxon>Spiralia</taxon>
        <taxon>Lophotrochozoa</taxon>
        <taxon>Mollusca</taxon>
        <taxon>Gastropoda</taxon>
        <taxon>Heterobranchia</taxon>
        <taxon>Euthyneura</taxon>
        <taxon>Panpulmonata</taxon>
        <taxon>Sacoglossa</taxon>
        <taxon>Placobranchoidea</taxon>
        <taxon>Plakobranchidae</taxon>
        <taxon>Elysia</taxon>
    </lineage>
</organism>
<name>A0AAE0ZU53_9GAST</name>
<dbReference type="GO" id="GO:0005230">
    <property type="term" value="F:extracellular ligand-gated monoatomic ion channel activity"/>
    <property type="evidence" value="ECO:0007669"/>
    <property type="project" value="InterPro"/>
</dbReference>
<evidence type="ECO:0000259" key="8">
    <source>
        <dbReference type="Pfam" id="PF02932"/>
    </source>
</evidence>
<dbReference type="InterPro" id="IPR006029">
    <property type="entry name" value="Neurotrans-gated_channel_TM"/>
</dbReference>
<dbReference type="SUPFAM" id="SSF63712">
    <property type="entry name" value="Nicotinic receptor ligand binding domain-like"/>
    <property type="match status" value="2"/>
</dbReference>
<dbReference type="Pfam" id="PF02932">
    <property type="entry name" value="Neur_chan_memb"/>
    <property type="match status" value="1"/>
</dbReference>
<comment type="caution">
    <text evidence="9">The sequence shown here is derived from an EMBL/GenBank/DDBJ whole genome shotgun (WGS) entry which is preliminary data.</text>
</comment>
<feature type="transmembrane region" description="Helical" evidence="5">
    <location>
        <begin position="398"/>
        <end position="422"/>
    </location>
</feature>
<dbReference type="InterPro" id="IPR038050">
    <property type="entry name" value="Neuro_actylchol_rec"/>
</dbReference>
<dbReference type="EMBL" id="JAWDGP010003366">
    <property type="protein sequence ID" value="KAK3775001.1"/>
    <property type="molecule type" value="Genomic_DNA"/>
</dbReference>
<dbReference type="PROSITE" id="PS00236">
    <property type="entry name" value="NEUROTR_ION_CHANNEL"/>
    <property type="match status" value="1"/>
</dbReference>
<evidence type="ECO:0000313" key="10">
    <source>
        <dbReference type="Proteomes" id="UP001283361"/>
    </source>
</evidence>
<dbReference type="Pfam" id="PF02931">
    <property type="entry name" value="Neur_chan_LBD"/>
    <property type="match status" value="1"/>
</dbReference>
<keyword evidence="3 5" id="KW-1133">Transmembrane helix</keyword>
<comment type="similarity">
    <text evidence="5">Belongs to the ligand-gated ion channel (TC 1.A.9) family.</text>
</comment>
<evidence type="ECO:0000256" key="6">
    <source>
        <dbReference type="SAM" id="MobiDB-lite"/>
    </source>
</evidence>
<keyword evidence="10" id="KW-1185">Reference proteome</keyword>
<evidence type="ECO:0000256" key="3">
    <source>
        <dbReference type="ARBA" id="ARBA00022989"/>
    </source>
</evidence>
<evidence type="ECO:0000256" key="2">
    <source>
        <dbReference type="ARBA" id="ARBA00022692"/>
    </source>
</evidence>
<feature type="transmembrane region" description="Helical" evidence="5">
    <location>
        <begin position="429"/>
        <end position="447"/>
    </location>
</feature>
<dbReference type="GO" id="GO:0004888">
    <property type="term" value="F:transmembrane signaling receptor activity"/>
    <property type="evidence" value="ECO:0007669"/>
    <property type="project" value="InterPro"/>
</dbReference>
<keyword evidence="5" id="KW-0407">Ion channel</keyword>
<dbReference type="PRINTS" id="PR00252">
    <property type="entry name" value="NRIONCHANNEL"/>
</dbReference>
<protein>
    <submittedName>
        <fullName evidence="9">Uncharacterized protein</fullName>
    </submittedName>
</protein>
<dbReference type="CDD" id="cd18989">
    <property type="entry name" value="LGIC_ECD_cation"/>
    <property type="match status" value="1"/>
</dbReference>
<gene>
    <name evidence="9" type="ORF">RRG08_036295</name>
</gene>
<feature type="transmembrane region" description="Helical" evidence="5">
    <location>
        <begin position="459"/>
        <end position="482"/>
    </location>
</feature>
<evidence type="ECO:0000256" key="5">
    <source>
        <dbReference type="RuleBase" id="RU000687"/>
    </source>
</evidence>
<dbReference type="PANTHER" id="PTHR18945">
    <property type="entry name" value="NEUROTRANSMITTER GATED ION CHANNEL"/>
    <property type="match status" value="1"/>
</dbReference>
<proteinExistence type="inferred from homology"/>
<feature type="compositionally biased region" description="Polar residues" evidence="6">
    <location>
        <begin position="556"/>
        <end position="572"/>
    </location>
</feature>
<dbReference type="Gene3D" id="1.20.58.390">
    <property type="entry name" value="Neurotransmitter-gated ion-channel transmembrane domain"/>
    <property type="match status" value="1"/>
</dbReference>
<dbReference type="AlphaFoldDB" id="A0AAE0ZU53"/>
<dbReference type="InterPro" id="IPR006202">
    <property type="entry name" value="Neur_chan_lig-bd"/>
</dbReference>
<dbReference type="CDD" id="cd19051">
    <property type="entry name" value="LGIC_TM_cation"/>
    <property type="match status" value="1"/>
</dbReference>
<sequence length="638" mass="71860">MYRNWIGEIPFLAAVGLLSTYTSGFTVETETRLRLDKLTNYTVDVRPSHRTKINMSFTLTAISGVDMKNQVFSVAGWWSMYWTDLRLAWSVRNYNDIPVLQIFEDKIWTPTVVVDNSVNDLSAIDEDNIPLRVDKSGSVIWNPPGLISVSCDMDVTHFPFDTQVCSLQVTSFGYTIQVGCDARAMFGLVEWLQVTSFGYTIQVGCDARAVFGLVEWLQVTSFGYTIQVGFDARAVFGLVEWLQVTSFGYTIQVGFDARAVFGLVEWLRGVTSFGCTIRVSDARAVFGLVEWLQVTSFGYTIQVGCDARAVFGLVEGLQVTSFGYTIQVGFDAQAVFGLVEGLQELDLYVYEDGINLNYFSGNGEWTLLSIWHERTTYIEAVNEYARIYYYFKVKRKPLFYGLTHLLPVMVTAFLTVFVFVLPAESGEKISYSLTVLLSFMVILTLIADDLPPTASNASLLELFIALVFIMGALAVVLSIYVVEVYYRQDSKPASGVALHVTRLYMRIASSRRLNVCCSRRVEPEKGCTDQTVFYDAQNKDRLFTVRNNYTYTKTKADSNGFSKTESRPSQKSQLRRKHTLPILHLPVPVQSEPEDLSRVNEISWQTVSAVLDCLLLRFYIVFLSVSSAVFLTLLTWGG</sequence>
<dbReference type="SUPFAM" id="SSF90112">
    <property type="entry name" value="Neurotransmitter-gated ion-channel transmembrane pore"/>
    <property type="match status" value="1"/>
</dbReference>
<keyword evidence="4 5" id="KW-0472">Membrane</keyword>
<dbReference type="Proteomes" id="UP001283361">
    <property type="component" value="Unassembled WGS sequence"/>
</dbReference>
<dbReference type="InterPro" id="IPR036734">
    <property type="entry name" value="Neur_chan_lig-bd_sf"/>
</dbReference>
<feature type="domain" description="Neurotransmitter-gated ion-channel ligand-binding" evidence="7">
    <location>
        <begin position="31"/>
        <end position="176"/>
    </location>
</feature>
<keyword evidence="5" id="KW-0813">Transport</keyword>
<evidence type="ECO:0000256" key="1">
    <source>
        <dbReference type="ARBA" id="ARBA00004141"/>
    </source>
</evidence>
<accession>A0AAE0ZU53</accession>
<dbReference type="Gene3D" id="2.70.170.10">
    <property type="entry name" value="Neurotransmitter-gated ion-channel ligand-binding domain"/>
    <property type="match status" value="2"/>
</dbReference>
<evidence type="ECO:0000259" key="7">
    <source>
        <dbReference type="Pfam" id="PF02931"/>
    </source>
</evidence>